<dbReference type="EMBL" id="FP565809">
    <property type="protein sequence ID" value="CBH21192.1"/>
    <property type="molecule type" value="Genomic_DNA"/>
</dbReference>
<evidence type="ECO:0000313" key="2">
    <source>
        <dbReference type="Proteomes" id="UP000007041"/>
    </source>
</evidence>
<accession>E3PXM7</accession>
<gene>
    <name evidence="1" type="ordered locus">CLOST_1070</name>
</gene>
<dbReference type="KEGG" id="cst:CLOST_1070"/>
<protein>
    <submittedName>
        <fullName evidence="1">Uncharacterized protein</fullName>
    </submittedName>
</protein>
<evidence type="ECO:0000313" key="1">
    <source>
        <dbReference type="EMBL" id="CBH21192.1"/>
    </source>
</evidence>
<reference evidence="2" key="1">
    <citation type="journal article" date="2010" name="BMC Genomics">
        <title>Clostridium sticklandii, a specialist in amino acid degradation:revisiting its metabolism through its genome sequence.</title>
        <authorList>
            <person name="Fonknechten N."/>
            <person name="Chaussonnerie S."/>
            <person name="Tricot S."/>
            <person name="Lajus A."/>
            <person name="Andreesen J.R."/>
            <person name="Perchat N."/>
            <person name="Pelletier E."/>
            <person name="Gouyvenoux M."/>
            <person name="Barbe V."/>
            <person name="Salanoubat M."/>
            <person name="Le Paslier D."/>
            <person name="Weissenbach J."/>
            <person name="Cohen G.N."/>
            <person name="Kreimeyer A."/>
        </authorList>
    </citation>
    <scope>NUCLEOTIDE SEQUENCE [LARGE SCALE GENOMIC DNA]</scope>
    <source>
        <strain evidence="2">ATCC 12662 / DSM 519 / JCM 1433 / CCUG 9281 / NCIMB 10654 / HF</strain>
    </source>
</reference>
<dbReference type="BioCyc" id="CSTI499177:GJE9-1116-MONOMER"/>
<dbReference type="STRING" id="1511.CLOST_1070"/>
<name>E3PXM7_ACESD</name>
<keyword evidence="2" id="KW-1185">Reference proteome</keyword>
<dbReference type="AlphaFoldDB" id="E3PXM7"/>
<organism evidence="1 2">
    <name type="scientific">Acetoanaerobium sticklandii (strain ATCC 12662 / DSM 519 / JCM 1433 / CCUG 9281 / NCIMB 10654 / HF)</name>
    <name type="common">Clostridium sticklandii</name>
    <dbReference type="NCBI Taxonomy" id="499177"/>
    <lineage>
        <taxon>Bacteria</taxon>
        <taxon>Bacillati</taxon>
        <taxon>Bacillota</taxon>
        <taxon>Clostridia</taxon>
        <taxon>Peptostreptococcales</taxon>
        <taxon>Filifactoraceae</taxon>
        <taxon>Acetoanaerobium</taxon>
    </lineage>
</organism>
<dbReference type="HOGENOM" id="CLU_3198360_0_0_9"/>
<sequence>MIVNMTGSLGVIIIKSKLYPDKIIVQKKLKSINKTHQSVDYVKTF</sequence>
<dbReference type="Proteomes" id="UP000007041">
    <property type="component" value="Chromosome"/>
</dbReference>
<proteinExistence type="predicted"/>